<evidence type="ECO:0000313" key="2">
    <source>
        <dbReference type="Proteomes" id="UP000201389"/>
    </source>
</evidence>
<dbReference type="Proteomes" id="UP000201389">
    <property type="component" value="Segment"/>
</dbReference>
<dbReference type="EMBL" id="HQ632859">
    <property type="protein sequence ID" value="AGH31497.1"/>
    <property type="molecule type" value="Genomic_DNA"/>
</dbReference>
<proteinExistence type="predicted"/>
<name>M4R1B3_9CAUD</name>
<dbReference type="RefSeq" id="YP_007674957.1">
    <property type="nucleotide sequence ID" value="NC_020853.1"/>
</dbReference>
<keyword evidence="2" id="KW-1185">Reference proteome</keyword>
<gene>
    <name evidence="1" type="ORF">LOKG_00061</name>
</gene>
<sequence length="69" mass="7641">MASSTTTVYAVVKVTIEIPVRASSPNETLLELQRVAVKEAEGILRNRLPEEFRIADTPQFSHATVRTSN</sequence>
<reference evidence="1 2" key="1">
    <citation type="submission" date="2010-10" db="EMBL/GenBank/DDBJ databases">
        <title>The Genome Sequence of Loktanella phage pCB2051-A.</title>
        <authorList>
            <consortium name="The Broad Institute Genome Sequencing Platform"/>
            <person name="Henn M.R."/>
            <person name="Buchan A."/>
            <person name="Levin J."/>
            <person name="Malboeuf C."/>
            <person name="Casali M."/>
            <person name="Russ C."/>
            <person name="Lennon N."/>
            <person name="Chapman S.B."/>
            <person name="Erlich R."/>
            <person name="Young S.K."/>
            <person name="Yandava C."/>
            <person name="Zeng Q."/>
            <person name="Alvarado L."/>
            <person name="Anderson S."/>
            <person name="Berlin A."/>
            <person name="Chen Z."/>
            <person name="Freedman E."/>
            <person name="Gellesch M."/>
            <person name="Goldberg J."/>
            <person name="Green L."/>
            <person name="Griggs A."/>
            <person name="Gujja S."/>
            <person name="Heilman E.R."/>
            <person name="Heiman D."/>
            <person name="Hollinger A."/>
            <person name="Howarth C."/>
            <person name="Larson L."/>
            <person name="Mehta T."/>
            <person name="Pearson M."/>
            <person name="Roberts A."/>
            <person name="Ryan E."/>
            <person name="Saif S."/>
            <person name="Shea T."/>
            <person name="Shenoy N."/>
            <person name="Sisk P."/>
            <person name="Stolte C."/>
            <person name="Sykes S."/>
            <person name="White J."/>
            <person name="Haas B."/>
            <person name="Nusbaum C."/>
            <person name="Birren B."/>
        </authorList>
    </citation>
    <scope>NUCLEOTIDE SEQUENCE [LARGE SCALE GENOMIC DNA]</scope>
    <source>
        <strain evidence="2">pCB2051-A</strain>
    </source>
</reference>
<evidence type="ECO:0000313" key="1">
    <source>
        <dbReference type="EMBL" id="AGH31497.1"/>
    </source>
</evidence>
<accession>M4R1B3</accession>
<organism evidence="1 2">
    <name type="scientific">Loktanella phage pCB2051-A</name>
    <dbReference type="NCBI Taxonomy" id="754044"/>
    <lineage>
        <taxon>Viruses</taxon>
        <taxon>Duplodnaviria</taxon>
        <taxon>Heunggongvirae</taxon>
        <taxon>Uroviricota</taxon>
        <taxon>Caudoviricetes</taxon>
        <taxon>Casjensviridae</taxon>
        <taxon>Broinstvirus</taxon>
        <taxon>Broinstvirus pCB2051A</taxon>
    </lineage>
</organism>
<protein>
    <submittedName>
        <fullName evidence="1">Uncharacterized protein</fullName>
    </submittedName>
</protein>
<dbReference type="KEGG" id="vg:15011530"/>
<dbReference type="GeneID" id="15011530"/>